<evidence type="ECO:0000313" key="5">
    <source>
        <dbReference type="Proteomes" id="UP000253426"/>
    </source>
</evidence>
<evidence type="ECO:0000313" key="4">
    <source>
        <dbReference type="EMBL" id="RBP38166.1"/>
    </source>
</evidence>
<accession>A0A366H7Y6</accession>
<dbReference type="Gene3D" id="2.60.40.790">
    <property type="match status" value="1"/>
</dbReference>
<dbReference type="PANTHER" id="PTHR11527">
    <property type="entry name" value="HEAT-SHOCK PROTEIN 20 FAMILY MEMBER"/>
    <property type="match status" value="1"/>
</dbReference>
<dbReference type="Proteomes" id="UP000253426">
    <property type="component" value="Unassembled WGS sequence"/>
</dbReference>
<proteinExistence type="inferred from homology"/>
<dbReference type="SUPFAM" id="SSF49764">
    <property type="entry name" value="HSP20-like chaperones"/>
    <property type="match status" value="1"/>
</dbReference>
<dbReference type="RefSeq" id="WP_113961280.1">
    <property type="nucleotide sequence ID" value="NZ_QNRR01000012.1"/>
</dbReference>
<dbReference type="AlphaFoldDB" id="A0A366H7Y6"/>
<protein>
    <submittedName>
        <fullName evidence="4">HSP20 family protein</fullName>
    </submittedName>
</protein>
<feature type="domain" description="SHSP" evidence="3">
    <location>
        <begin position="46"/>
        <end position="158"/>
    </location>
</feature>
<sequence length="158" mass="17948">MSALTRFNPFRSSTWDPFREIGELENRLEKYFGKPLIPGNGGKETMAIAEWAPLVDITEDAKEYLVKAELPELKKEDVKVSVEDGDLTISGERKFEKEEKGKKYHRIERSYGSFMRTFTLPEGVAAEKVNAEFKDGILTVHLPKDEKAAPKTVDVKVQ</sequence>
<gene>
    <name evidence="4" type="ORF">DES53_112164</name>
</gene>
<evidence type="ECO:0000259" key="3">
    <source>
        <dbReference type="PROSITE" id="PS01031"/>
    </source>
</evidence>
<dbReference type="CDD" id="cd06464">
    <property type="entry name" value="ACD_sHsps-like"/>
    <property type="match status" value="1"/>
</dbReference>
<dbReference type="Pfam" id="PF00011">
    <property type="entry name" value="HSP20"/>
    <property type="match status" value="1"/>
</dbReference>
<dbReference type="OrthoDB" id="9792695at2"/>
<comment type="similarity">
    <text evidence="1 2">Belongs to the small heat shock protein (HSP20) family.</text>
</comment>
<keyword evidence="5" id="KW-1185">Reference proteome</keyword>
<dbReference type="InterPro" id="IPR031107">
    <property type="entry name" value="Small_HSP"/>
</dbReference>
<dbReference type="InterPro" id="IPR008978">
    <property type="entry name" value="HSP20-like_chaperone"/>
</dbReference>
<dbReference type="EMBL" id="QNRR01000012">
    <property type="protein sequence ID" value="RBP38166.1"/>
    <property type="molecule type" value="Genomic_DNA"/>
</dbReference>
<evidence type="ECO:0000256" key="1">
    <source>
        <dbReference type="PROSITE-ProRule" id="PRU00285"/>
    </source>
</evidence>
<name>A0A366H7Y6_9BACT</name>
<dbReference type="PROSITE" id="PS01031">
    <property type="entry name" value="SHSP"/>
    <property type="match status" value="1"/>
</dbReference>
<comment type="caution">
    <text evidence="4">The sequence shown here is derived from an EMBL/GenBank/DDBJ whole genome shotgun (WGS) entry which is preliminary data.</text>
</comment>
<dbReference type="InterPro" id="IPR002068">
    <property type="entry name" value="A-crystallin/Hsp20_dom"/>
</dbReference>
<reference evidence="4 5" key="1">
    <citation type="submission" date="2018-06" db="EMBL/GenBank/DDBJ databases">
        <title>Genomic Encyclopedia of Type Strains, Phase IV (KMG-IV): sequencing the most valuable type-strain genomes for metagenomic binning, comparative biology and taxonomic classification.</title>
        <authorList>
            <person name="Goeker M."/>
        </authorList>
    </citation>
    <scope>NUCLEOTIDE SEQUENCE [LARGE SCALE GENOMIC DNA]</scope>
    <source>
        <strain evidence="4 5">DSM 25532</strain>
    </source>
</reference>
<evidence type="ECO:0000256" key="2">
    <source>
        <dbReference type="RuleBase" id="RU003616"/>
    </source>
</evidence>
<organism evidence="4 5">
    <name type="scientific">Roseimicrobium gellanilyticum</name>
    <dbReference type="NCBI Taxonomy" id="748857"/>
    <lineage>
        <taxon>Bacteria</taxon>
        <taxon>Pseudomonadati</taxon>
        <taxon>Verrucomicrobiota</taxon>
        <taxon>Verrucomicrobiia</taxon>
        <taxon>Verrucomicrobiales</taxon>
        <taxon>Verrucomicrobiaceae</taxon>
        <taxon>Roseimicrobium</taxon>
    </lineage>
</organism>